<dbReference type="AlphaFoldDB" id="A0AAV3Q950"/>
<reference evidence="2 3" key="1">
    <citation type="submission" date="2024-01" db="EMBL/GenBank/DDBJ databases">
        <title>The complete chloroplast genome sequence of Lithospermum erythrorhizon: insights into the phylogenetic relationship among Boraginaceae species and the maternal lineages of purple gromwells.</title>
        <authorList>
            <person name="Okada T."/>
            <person name="Watanabe K."/>
        </authorList>
    </citation>
    <scope>NUCLEOTIDE SEQUENCE [LARGE SCALE GENOMIC DNA]</scope>
</reference>
<name>A0AAV3Q950_LITER</name>
<evidence type="ECO:0000256" key="1">
    <source>
        <dbReference type="SAM" id="MobiDB-lite"/>
    </source>
</evidence>
<dbReference type="Proteomes" id="UP001454036">
    <property type="component" value="Unassembled WGS sequence"/>
</dbReference>
<feature type="region of interest" description="Disordered" evidence="1">
    <location>
        <begin position="82"/>
        <end position="103"/>
    </location>
</feature>
<proteinExistence type="predicted"/>
<evidence type="ECO:0000313" key="3">
    <source>
        <dbReference type="Proteomes" id="UP001454036"/>
    </source>
</evidence>
<evidence type="ECO:0000313" key="2">
    <source>
        <dbReference type="EMBL" id="GAA0160088.1"/>
    </source>
</evidence>
<accession>A0AAV3Q950</accession>
<keyword evidence="3" id="KW-1185">Reference proteome</keyword>
<sequence length="122" mass="13369">MNAAMFNAKATTLPYGMLISHIMRKWKIIPSGPSLGRTVLIGKSSIRNQNIVLYNGRILCDWEIDEASPEDHIQIDLIRGVSSSGNVNDNVEGDDAEIREENVGAEDVVHQEVPLDEAGLLA</sequence>
<dbReference type="EMBL" id="BAABME010003774">
    <property type="protein sequence ID" value="GAA0160088.1"/>
    <property type="molecule type" value="Genomic_DNA"/>
</dbReference>
<gene>
    <name evidence="2" type="ORF">LIER_16723</name>
</gene>
<protein>
    <submittedName>
        <fullName evidence="2">Uncharacterized protein</fullName>
    </submittedName>
</protein>
<organism evidence="2 3">
    <name type="scientific">Lithospermum erythrorhizon</name>
    <name type="common">Purple gromwell</name>
    <name type="synonym">Lithospermum officinale var. erythrorhizon</name>
    <dbReference type="NCBI Taxonomy" id="34254"/>
    <lineage>
        <taxon>Eukaryota</taxon>
        <taxon>Viridiplantae</taxon>
        <taxon>Streptophyta</taxon>
        <taxon>Embryophyta</taxon>
        <taxon>Tracheophyta</taxon>
        <taxon>Spermatophyta</taxon>
        <taxon>Magnoliopsida</taxon>
        <taxon>eudicotyledons</taxon>
        <taxon>Gunneridae</taxon>
        <taxon>Pentapetalae</taxon>
        <taxon>asterids</taxon>
        <taxon>lamiids</taxon>
        <taxon>Boraginales</taxon>
        <taxon>Boraginaceae</taxon>
        <taxon>Boraginoideae</taxon>
        <taxon>Lithospermeae</taxon>
        <taxon>Lithospermum</taxon>
    </lineage>
</organism>
<comment type="caution">
    <text evidence="2">The sequence shown here is derived from an EMBL/GenBank/DDBJ whole genome shotgun (WGS) entry which is preliminary data.</text>
</comment>